<gene>
    <name evidence="1" type="ORF">LSINAPIS_LOCUS6020</name>
</gene>
<protein>
    <submittedName>
        <fullName evidence="1">Uncharacterized protein</fullName>
    </submittedName>
</protein>
<sequence length="139" mass="15687">MGKVHHVHVKKAGVVIVVECKKWLEEEELHENVVVLEDGLNGCICTWKPACDCSTQTQQCGDTEVYKKVVRFNRDESQKDGDHISCSCGGDSKLKSVDTQTMECECVEAEEHTCNYKAVEYEGMKNKNVCRFTVDAYFA</sequence>
<keyword evidence="2" id="KW-1185">Reference proteome</keyword>
<evidence type="ECO:0000313" key="1">
    <source>
        <dbReference type="EMBL" id="VVC93927.1"/>
    </source>
</evidence>
<name>A0A5E4Q8K7_9NEOP</name>
<dbReference type="Proteomes" id="UP000324832">
    <property type="component" value="Unassembled WGS sequence"/>
</dbReference>
<accession>A0A5E4Q8K7</accession>
<organism evidence="1 2">
    <name type="scientific">Leptidea sinapis</name>
    <dbReference type="NCBI Taxonomy" id="189913"/>
    <lineage>
        <taxon>Eukaryota</taxon>
        <taxon>Metazoa</taxon>
        <taxon>Ecdysozoa</taxon>
        <taxon>Arthropoda</taxon>
        <taxon>Hexapoda</taxon>
        <taxon>Insecta</taxon>
        <taxon>Pterygota</taxon>
        <taxon>Neoptera</taxon>
        <taxon>Endopterygota</taxon>
        <taxon>Lepidoptera</taxon>
        <taxon>Glossata</taxon>
        <taxon>Ditrysia</taxon>
        <taxon>Papilionoidea</taxon>
        <taxon>Pieridae</taxon>
        <taxon>Dismorphiinae</taxon>
        <taxon>Leptidea</taxon>
    </lineage>
</organism>
<reference evidence="1 2" key="1">
    <citation type="submission" date="2017-07" db="EMBL/GenBank/DDBJ databases">
        <authorList>
            <person name="Talla V."/>
            <person name="Backstrom N."/>
        </authorList>
    </citation>
    <scope>NUCLEOTIDE SEQUENCE [LARGE SCALE GENOMIC DNA]</scope>
</reference>
<dbReference type="EMBL" id="FZQP02001815">
    <property type="protein sequence ID" value="VVC93927.1"/>
    <property type="molecule type" value="Genomic_DNA"/>
</dbReference>
<proteinExistence type="predicted"/>
<evidence type="ECO:0000313" key="2">
    <source>
        <dbReference type="Proteomes" id="UP000324832"/>
    </source>
</evidence>
<dbReference type="AlphaFoldDB" id="A0A5E4Q8K7"/>